<dbReference type="PANTHER" id="PTHR44379">
    <property type="entry name" value="OXIDOREDUCTASE WITH IRON-SULFUR SUBUNIT"/>
    <property type="match status" value="1"/>
</dbReference>
<dbReference type="Gene3D" id="3.10.20.30">
    <property type="match status" value="1"/>
</dbReference>
<evidence type="ECO:0000313" key="7">
    <source>
        <dbReference type="EMBL" id="HGL40069.1"/>
    </source>
</evidence>
<dbReference type="InterPro" id="IPR001041">
    <property type="entry name" value="2Fe-2S_ferredoxin-type"/>
</dbReference>
<keyword evidence="1" id="KW-0001">2Fe-2S</keyword>
<dbReference type="Pfam" id="PF00111">
    <property type="entry name" value="Fer2"/>
    <property type="match status" value="1"/>
</dbReference>
<evidence type="ECO:0000256" key="1">
    <source>
        <dbReference type="ARBA" id="ARBA00022714"/>
    </source>
</evidence>
<keyword evidence="4" id="KW-0408">Iron</keyword>
<dbReference type="EMBL" id="DTCM01000003">
    <property type="protein sequence ID" value="HGL40069.1"/>
    <property type="molecule type" value="Genomic_DNA"/>
</dbReference>
<dbReference type="SUPFAM" id="SSF54292">
    <property type="entry name" value="2Fe-2S ferredoxin-like"/>
    <property type="match status" value="1"/>
</dbReference>
<dbReference type="Pfam" id="PF01799">
    <property type="entry name" value="Fer2_2"/>
    <property type="match status" value="1"/>
</dbReference>
<dbReference type="PROSITE" id="PS51085">
    <property type="entry name" value="2FE2S_FER_2"/>
    <property type="match status" value="1"/>
</dbReference>
<dbReference type="EMBL" id="DTAD01000034">
    <property type="protein sequence ID" value="HGN90233.1"/>
    <property type="molecule type" value="Genomic_DNA"/>
</dbReference>
<evidence type="ECO:0000256" key="5">
    <source>
        <dbReference type="ARBA" id="ARBA00023014"/>
    </source>
</evidence>
<gene>
    <name evidence="9" type="ORF">ENM30_02060</name>
    <name evidence="8" type="ORF">ENT82_03770</name>
    <name evidence="7" type="ORF">ENU43_00130</name>
</gene>
<evidence type="ECO:0000256" key="3">
    <source>
        <dbReference type="ARBA" id="ARBA00023002"/>
    </source>
</evidence>
<reference evidence="8" key="1">
    <citation type="journal article" date="2020" name="mSystems">
        <title>Genome- and Community-Level Interaction Insights into Carbon Utilization and Element Cycling Functions of Hydrothermarchaeota in Hydrothermal Sediment.</title>
        <authorList>
            <person name="Zhou Z."/>
            <person name="Liu Y."/>
            <person name="Xu W."/>
            <person name="Pan J."/>
            <person name="Luo Z.H."/>
            <person name="Li M."/>
        </authorList>
    </citation>
    <scope>NUCLEOTIDE SEQUENCE [LARGE SCALE GENOMIC DNA]</scope>
    <source>
        <strain evidence="9">SpSt-1073</strain>
        <strain evidence="8">SpSt-613</strain>
        <strain evidence="7">SpSt-669</strain>
    </source>
</reference>
<dbReference type="InterPro" id="IPR002888">
    <property type="entry name" value="2Fe-2S-bd"/>
</dbReference>
<name>A0A7C4I3B4_CALS0</name>
<keyword evidence="5" id="KW-0411">Iron-sulfur</keyword>
<feature type="domain" description="2Fe-2S ferredoxin-type" evidence="6">
    <location>
        <begin position="1"/>
        <end position="77"/>
    </location>
</feature>
<dbReference type="SUPFAM" id="SSF47741">
    <property type="entry name" value="CO dehydrogenase ISP C-domain like"/>
    <property type="match status" value="1"/>
</dbReference>
<dbReference type="InterPro" id="IPR036884">
    <property type="entry name" value="2Fe-2S-bd_dom_sf"/>
</dbReference>
<protein>
    <submittedName>
        <fullName evidence="8">(2Fe-2S)-binding protein</fullName>
    </submittedName>
</protein>
<dbReference type="InterPro" id="IPR006058">
    <property type="entry name" value="2Fe2S_fd_BS"/>
</dbReference>
<comment type="caution">
    <text evidence="8">The sequence shown here is derived from an EMBL/GenBank/DDBJ whole genome shotgun (WGS) entry which is preliminary data.</text>
</comment>
<keyword evidence="2" id="KW-0479">Metal-binding</keyword>
<dbReference type="Gene3D" id="1.10.150.120">
    <property type="entry name" value="[2Fe-2S]-binding domain"/>
    <property type="match status" value="1"/>
</dbReference>
<dbReference type="GO" id="GO:0046872">
    <property type="term" value="F:metal ion binding"/>
    <property type="evidence" value="ECO:0007669"/>
    <property type="project" value="UniProtKB-KW"/>
</dbReference>
<dbReference type="PROSITE" id="PS00197">
    <property type="entry name" value="2FE2S_FER_1"/>
    <property type="match status" value="1"/>
</dbReference>
<dbReference type="AlphaFoldDB" id="A0A7C4I3B4"/>
<dbReference type="CDD" id="cd00207">
    <property type="entry name" value="fer2"/>
    <property type="match status" value="1"/>
</dbReference>
<dbReference type="InterPro" id="IPR051452">
    <property type="entry name" value="Diverse_Oxidoreductases"/>
</dbReference>
<keyword evidence="3" id="KW-0560">Oxidoreductase</keyword>
<dbReference type="GO" id="GO:0051537">
    <property type="term" value="F:2 iron, 2 sulfur cluster binding"/>
    <property type="evidence" value="ECO:0007669"/>
    <property type="project" value="UniProtKB-KW"/>
</dbReference>
<evidence type="ECO:0000313" key="9">
    <source>
        <dbReference type="EMBL" id="HHN52077.1"/>
    </source>
</evidence>
<dbReference type="PANTHER" id="PTHR44379:SF8">
    <property type="entry name" value="XANTHINE DEHYDROGENASE IRON-SULFUR-BINDING SUBUNIT XDHC-RELATED"/>
    <property type="match status" value="1"/>
</dbReference>
<dbReference type="GO" id="GO:0016491">
    <property type="term" value="F:oxidoreductase activity"/>
    <property type="evidence" value="ECO:0007669"/>
    <property type="project" value="UniProtKB-KW"/>
</dbReference>
<evidence type="ECO:0000256" key="4">
    <source>
        <dbReference type="ARBA" id="ARBA00023004"/>
    </source>
</evidence>
<evidence type="ECO:0000259" key="6">
    <source>
        <dbReference type="PROSITE" id="PS51085"/>
    </source>
</evidence>
<dbReference type="InterPro" id="IPR012675">
    <property type="entry name" value="Beta-grasp_dom_sf"/>
</dbReference>
<proteinExistence type="predicted"/>
<evidence type="ECO:0000313" key="8">
    <source>
        <dbReference type="EMBL" id="HGN90233.1"/>
    </source>
</evidence>
<evidence type="ECO:0000256" key="2">
    <source>
        <dbReference type="ARBA" id="ARBA00022723"/>
    </source>
</evidence>
<organism evidence="8">
    <name type="scientific">Caldiarchaeum subterraneum</name>
    <dbReference type="NCBI Taxonomy" id="311458"/>
    <lineage>
        <taxon>Archaea</taxon>
        <taxon>Nitrososphaerota</taxon>
        <taxon>Candidatus Caldarchaeales</taxon>
        <taxon>Candidatus Caldarchaeaceae</taxon>
        <taxon>Candidatus Caldarchaeum</taxon>
    </lineage>
</organism>
<accession>A0A7C4I3B4</accession>
<dbReference type="InterPro" id="IPR036010">
    <property type="entry name" value="2Fe-2S_ferredoxin-like_sf"/>
</dbReference>
<dbReference type="EMBL" id="DRXG01000039">
    <property type="protein sequence ID" value="HHN52077.1"/>
    <property type="molecule type" value="Genomic_DNA"/>
</dbReference>
<sequence>MMIRFYLDGQLVEVDVKPTDTLLKVLVDKLGLTSVHYGCGEGSCGACMVLVDDKLRYSCLTFAASVNDKKVTTVAGLLSDHELSPLQKKFVENNAAQCGYCTPGMVLVAKALLDKNPSPSDEEIFDALAGNLCRCTGYVPIVKAVKSAARR</sequence>